<proteinExistence type="predicted"/>
<dbReference type="GO" id="GO:0016787">
    <property type="term" value="F:hydrolase activity"/>
    <property type="evidence" value="ECO:0007669"/>
    <property type="project" value="UniProtKB-KW"/>
</dbReference>
<dbReference type="Proteomes" id="UP001597083">
    <property type="component" value="Unassembled WGS sequence"/>
</dbReference>
<evidence type="ECO:0000313" key="2">
    <source>
        <dbReference type="Proteomes" id="UP001597083"/>
    </source>
</evidence>
<gene>
    <name evidence="1" type="ORF">ACFQ07_12690</name>
</gene>
<name>A0ABW3CGK7_9ACTN</name>
<organism evidence="1 2">
    <name type="scientific">Actinomadura adrarensis</name>
    <dbReference type="NCBI Taxonomy" id="1819600"/>
    <lineage>
        <taxon>Bacteria</taxon>
        <taxon>Bacillati</taxon>
        <taxon>Actinomycetota</taxon>
        <taxon>Actinomycetes</taxon>
        <taxon>Streptosporangiales</taxon>
        <taxon>Thermomonosporaceae</taxon>
        <taxon>Actinomadura</taxon>
    </lineage>
</organism>
<comment type="caution">
    <text evidence="1">The sequence shown here is derived from an EMBL/GenBank/DDBJ whole genome shotgun (WGS) entry which is preliminary data.</text>
</comment>
<feature type="non-terminal residue" evidence="1">
    <location>
        <position position="1"/>
    </location>
</feature>
<dbReference type="EMBL" id="JBHTIR010001875">
    <property type="protein sequence ID" value="MFD0853089.1"/>
    <property type="molecule type" value="Genomic_DNA"/>
</dbReference>
<keyword evidence="2" id="KW-1185">Reference proteome</keyword>
<reference evidence="2" key="1">
    <citation type="journal article" date="2019" name="Int. J. Syst. Evol. Microbiol.">
        <title>The Global Catalogue of Microorganisms (GCM) 10K type strain sequencing project: providing services to taxonomists for standard genome sequencing and annotation.</title>
        <authorList>
            <consortium name="The Broad Institute Genomics Platform"/>
            <consortium name="The Broad Institute Genome Sequencing Center for Infectious Disease"/>
            <person name="Wu L."/>
            <person name="Ma J."/>
        </authorList>
    </citation>
    <scope>NUCLEOTIDE SEQUENCE [LARGE SCALE GENOMIC DNA]</scope>
    <source>
        <strain evidence="2">JCM 31696</strain>
    </source>
</reference>
<protein>
    <submittedName>
        <fullName evidence="1">NUDIX hydrolase</fullName>
    </submittedName>
</protein>
<sequence length="65" mass="7059">KAQAGEWALLPPTMATLTELTGYDTVADVLAAPRTITTFAPQAEIIDGEAWLVLPDGAREHYFKD</sequence>
<evidence type="ECO:0000313" key="1">
    <source>
        <dbReference type="EMBL" id="MFD0853089.1"/>
    </source>
</evidence>
<keyword evidence="1" id="KW-0378">Hydrolase</keyword>
<accession>A0ABW3CGK7</accession>